<organism evidence="2 3">
    <name type="scientific">Gymnopus androsaceus JB14</name>
    <dbReference type="NCBI Taxonomy" id="1447944"/>
    <lineage>
        <taxon>Eukaryota</taxon>
        <taxon>Fungi</taxon>
        <taxon>Dikarya</taxon>
        <taxon>Basidiomycota</taxon>
        <taxon>Agaricomycotina</taxon>
        <taxon>Agaricomycetes</taxon>
        <taxon>Agaricomycetidae</taxon>
        <taxon>Agaricales</taxon>
        <taxon>Marasmiineae</taxon>
        <taxon>Omphalotaceae</taxon>
        <taxon>Gymnopus</taxon>
    </lineage>
</organism>
<feature type="compositionally biased region" description="Low complexity" evidence="1">
    <location>
        <begin position="91"/>
        <end position="100"/>
    </location>
</feature>
<dbReference type="EMBL" id="ML769600">
    <property type="protein sequence ID" value="KAE9392269.1"/>
    <property type="molecule type" value="Genomic_DNA"/>
</dbReference>
<name>A0A6A4H200_9AGAR</name>
<keyword evidence="3" id="KW-1185">Reference proteome</keyword>
<feature type="compositionally biased region" description="Polar residues" evidence="1">
    <location>
        <begin position="184"/>
        <end position="194"/>
    </location>
</feature>
<reference evidence="2" key="1">
    <citation type="journal article" date="2019" name="Environ. Microbiol.">
        <title>Fungal ecological strategies reflected in gene transcription - a case study of two litter decomposers.</title>
        <authorList>
            <person name="Barbi F."/>
            <person name="Kohler A."/>
            <person name="Barry K."/>
            <person name="Baskaran P."/>
            <person name="Daum C."/>
            <person name="Fauchery L."/>
            <person name="Ihrmark K."/>
            <person name="Kuo A."/>
            <person name="LaButti K."/>
            <person name="Lipzen A."/>
            <person name="Morin E."/>
            <person name="Grigoriev I.V."/>
            <person name="Henrissat B."/>
            <person name="Lindahl B."/>
            <person name="Martin F."/>
        </authorList>
    </citation>
    <scope>NUCLEOTIDE SEQUENCE</scope>
    <source>
        <strain evidence="2">JB14</strain>
    </source>
</reference>
<sequence>KSWENFFGGMSSRKKAFPTISKPFKLLSVVAPKPERADVETQGVEHENREGNTWFGRFAGAFGKKTSEPTSPTYPTAPYERSRPELRISIDRASSIRASAENQNNANEPHSRWSTSPEVTKIAPWMGMLSPTRRSYDHGPPTSAVSSSRLKTRQNVPADVNSVYESSVVQVLAPPLHHGFTGVPPSNTQPSLSRSALEPPRDRHRRSSSVPAWKMPTAATEGSSVTPVTRFLTSNSARRSSNVDPFATPFDDEHQ</sequence>
<feature type="non-terminal residue" evidence="2">
    <location>
        <position position="1"/>
    </location>
</feature>
<evidence type="ECO:0000313" key="3">
    <source>
        <dbReference type="Proteomes" id="UP000799118"/>
    </source>
</evidence>
<proteinExistence type="predicted"/>
<feature type="compositionally biased region" description="Basic and acidic residues" evidence="1">
    <location>
        <begin position="34"/>
        <end position="50"/>
    </location>
</feature>
<accession>A0A6A4H200</accession>
<feature type="non-terminal residue" evidence="2">
    <location>
        <position position="255"/>
    </location>
</feature>
<dbReference type="Proteomes" id="UP000799118">
    <property type="component" value="Unassembled WGS sequence"/>
</dbReference>
<feature type="compositionally biased region" description="Basic and acidic residues" evidence="1">
    <location>
        <begin position="80"/>
        <end position="90"/>
    </location>
</feature>
<dbReference type="OrthoDB" id="3045127at2759"/>
<evidence type="ECO:0000313" key="2">
    <source>
        <dbReference type="EMBL" id="KAE9392269.1"/>
    </source>
</evidence>
<feature type="region of interest" description="Disordered" evidence="1">
    <location>
        <begin position="34"/>
        <end position="156"/>
    </location>
</feature>
<gene>
    <name evidence="2" type="ORF">BT96DRAFT_792248</name>
</gene>
<feature type="compositionally biased region" description="Polar residues" evidence="1">
    <location>
        <begin position="101"/>
        <end position="118"/>
    </location>
</feature>
<feature type="compositionally biased region" description="Polar residues" evidence="1">
    <location>
        <begin position="220"/>
        <end position="243"/>
    </location>
</feature>
<feature type="compositionally biased region" description="Polar residues" evidence="1">
    <location>
        <begin position="143"/>
        <end position="155"/>
    </location>
</feature>
<feature type="region of interest" description="Disordered" evidence="1">
    <location>
        <begin position="176"/>
        <end position="255"/>
    </location>
</feature>
<evidence type="ECO:0000256" key="1">
    <source>
        <dbReference type="SAM" id="MobiDB-lite"/>
    </source>
</evidence>
<dbReference type="AlphaFoldDB" id="A0A6A4H200"/>
<protein>
    <submittedName>
        <fullName evidence="2">Uncharacterized protein</fullName>
    </submittedName>
</protein>